<keyword evidence="2" id="KW-1185">Reference proteome</keyword>
<sequence length="96" mass="11390">MDYEFLYGKDAEDLTSRNYYSHYHIINNMRNKLIEIGCIKESEITAEVIKDIDMIKRLTDQLDSKIDQVKDTWRVIEKVEDSEMNEEELEKLKGNG</sequence>
<accession>A0ABS4IC04</accession>
<evidence type="ECO:0000313" key="2">
    <source>
        <dbReference type="Proteomes" id="UP001519345"/>
    </source>
</evidence>
<name>A0ABS4IC04_9BACI</name>
<comment type="caution">
    <text evidence="1">The sequence shown here is derived from an EMBL/GenBank/DDBJ whole genome shotgun (WGS) entry which is preliminary data.</text>
</comment>
<protein>
    <submittedName>
        <fullName evidence="1">Uncharacterized protein</fullName>
    </submittedName>
</protein>
<dbReference type="Proteomes" id="UP001519345">
    <property type="component" value="Unassembled WGS sequence"/>
</dbReference>
<gene>
    <name evidence="1" type="ORF">J2Z83_000083</name>
</gene>
<organism evidence="1 2">
    <name type="scientific">Virgibacillus natechei</name>
    <dbReference type="NCBI Taxonomy" id="1216297"/>
    <lineage>
        <taxon>Bacteria</taxon>
        <taxon>Bacillati</taxon>
        <taxon>Bacillota</taxon>
        <taxon>Bacilli</taxon>
        <taxon>Bacillales</taxon>
        <taxon>Bacillaceae</taxon>
        <taxon>Virgibacillus</taxon>
    </lineage>
</organism>
<evidence type="ECO:0000313" key="1">
    <source>
        <dbReference type="EMBL" id="MBP1967991.1"/>
    </source>
</evidence>
<dbReference type="EMBL" id="JAGGKX010000001">
    <property type="protein sequence ID" value="MBP1967991.1"/>
    <property type="molecule type" value="Genomic_DNA"/>
</dbReference>
<dbReference type="RefSeq" id="WP_209461236.1">
    <property type="nucleotide sequence ID" value="NZ_CP110224.1"/>
</dbReference>
<proteinExistence type="predicted"/>
<reference evidence="1 2" key="1">
    <citation type="submission" date="2021-03" db="EMBL/GenBank/DDBJ databases">
        <title>Genomic Encyclopedia of Type Strains, Phase IV (KMG-IV): sequencing the most valuable type-strain genomes for metagenomic binning, comparative biology and taxonomic classification.</title>
        <authorList>
            <person name="Goeker M."/>
        </authorList>
    </citation>
    <scope>NUCLEOTIDE SEQUENCE [LARGE SCALE GENOMIC DNA]</scope>
    <source>
        <strain evidence="1 2">DSM 25609</strain>
    </source>
</reference>